<organism evidence="1 2">
    <name type="scientific">Hydra vulgaris</name>
    <name type="common">Hydra</name>
    <name type="synonym">Hydra attenuata</name>
    <dbReference type="NCBI Taxonomy" id="6087"/>
    <lineage>
        <taxon>Eukaryota</taxon>
        <taxon>Metazoa</taxon>
        <taxon>Cnidaria</taxon>
        <taxon>Hydrozoa</taxon>
        <taxon>Hydroidolina</taxon>
        <taxon>Anthoathecata</taxon>
        <taxon>Aplanulata</taxon>
        <taxon>Hydridae</taxon>
        <taxon>Hydra</taxon>
    </lineage>
</organism>
<dbReference type="RefSeq" id="XP_065658437.1">
    <property type="nucleotide sequence ID" value="XM_065802365.1"/>
</dbReference>
<dbReference type="PANTHER" id="PTHR23227:SF83">
    <property type="entry name" value="ENDONUCLEASE_EXONUCLEASE_PHOSPHATASE DOMAIN-CONTAINING PROTEIN"/>
    <property type="match status" value="1"/>
</dbReference>
<reference evidence="2" key="1">
    <citation type="submission" date="2025-08" db="UniProtKB">
        <authorList>
            <consortium name="RefSeq"/>
        </authorList>
    </citation>
    <scope>IDENTIFICATION</scope>
</reference>
<dbReference type="Gene3D" id="3.60.10.10">
    <property type="entry name" value="Endonuclease/exonuclease/phosphatase"/>
    <property type="match status" value="1"/>
</dbReference>
<accession>A0ABM4C9W0</accession>
<evidence type="ECO:0000313" key="1">
    <source>
        <dbReference type="Proteomes" id="UP001652625"/>
    </source>
</evidence>
<gene>
    <name evidence="2" type="primary">LOC136082946</name>
</gene>
<dbReference type="Proteomes" id="UP001652625">
    <property type="component" value="Chromosome 08"/>
</dbReference>
<proteinExistence type="predicted"/>
<dbReference type="InterPro" id="IPR036691">
    <property type="entry name" value="Endo/exonu/phosph_ase_sf"/>
</dbReference>
<protein>
    <submittedName>
        <fullName evidence="2">Craniofacial development protein 2-like</fullName>
    </submittedName>
</protein>
<dbReference type="PANTHER" id="PTHR23227">
    <property type="entry name" value="BUCENTAUR RELATED"/>
    <property type="match status" value="1"/>
</dbReference>
<sequence>MNVISAYAPQVGCDTEEKEEFWRVLNEVVLQVPIEERLILGAYFNGHVGEGNSGDEKVIGRYGVKERNTEGQMVVDFAKRIKMAVFNTYFKKKEQVDYILCRRKNLKEVSVRIGKRIVLGLRNLKEVRVRIARWYQERVWLNSIGW</sequence>
<name>A0ABM4C9W0_HYDVU</name>
<keyword evidence="1" id="KW-1185">Reference proteome</keyword>
<evidence type="ECO:0000313" key="2">
    <source>
        <dbReference type="RefSeq" id="XP_065658437.1"/>
    </source>
</evidence>
<dbReference type="GeneID" id="136082946"/>
<dbReference type="InterPro" id="IPR027124">
    <property type="entry name" value="Swc5/CFDP1/2"/>
</dbReference>